<feature type="non-terminal residue" evidence="1">
    <location>
        <position position="108"/>
    </location>
</feature>
<dbReference type="InterPro" id="IPR050951">
    <property type="entry name" value="Retrovirus_Pol_polyprotein"/>
</dbReference>
<keyword evidence="2" id="KW-1185">Reference proteome</keyword>
<gene>
    <name evidence="1" type="ORF">X975_25636</name>
</gene>
<dbReference type="Gene3D" id="3.30.420.10">
    <property type="entry name" value="Ribonuclease H-like superfamily/Ribonuclease H"/>
    <property type="match status" value="1"/>
</dbReference>
<evidence type="ECO:0008006" key="3">
    <source>
        <dbReference type="Google" id="ProtNLM"/>
    </source>
</evidence>
<dbReference type="OrthoDB" id="6428870at2759"/>
<dbReference type="InterPro" id="IPR012337">
    <property type="entry name" value="RNaseH-like_sf"/>
</dbReference>
<protein>
    <recommendedName>
        <fullName evidence="3">Integrase catalytic domain-containing protein</fullName>
    </recommendedName>
</protein>
<evidence type="ECO:0000313" key="1">
    <source>
        <dbReference type="EMBL" id="KFM70378.1"/>
    </source>
</evidence>
<dbReference type="GO" id="GO:0003676">
    <property type="term" value="F:nucleic acid binding"/>
    <property type="evidence" value="ECO:0007669"/>
    <property type="project" value="InterPro"/>
</dbReference>
<sequence length="108" mass="12831">MVAEVMIQHWISEFEVPLQLHSDQGRNFTNKTQMTPLHLQSDSIVERFYRTILNNLSLVVSRNEKDWKKRLLFFVLAYRSAVHETISYSPSQMFFDRELHLPCDVFIA</sequence>
<dbReference type="PANTHER" id="PTHR37984">
    <property type="entry name" value="PROTEIN CBG26694"/>
    <property type="match status" value="1"/>
</dbReference>
<accession>A0A087TZ39</accession>
<dbReference type="STRING" id="407821.A0A087TZ39"/>
<dbReference type="InterPro" id="IPR036397">
    <property type="entry name" value="RNaseH_sf"/>
</dbReference>
<dbReference type="SUPFAM" id="SSF53098">
    <property type="entry name" value="Ribonuclease H-like"/>
    <property type="match status" value="1"/>
</dbReference>
<reference evidence="1 2" key="1">
    <citation type="submission" date="2013-11" db="EMBL/GenBank/DDBJ databases">
        <title>Genome sequencing of Stegodyphus mimosarum.</title>
        <authorList>
            <person name="Bechsgaard J."/>
        </authorList>
    </citation>
    <scope>NUCLEOTIDE SEQUENCE [LARGE SCALE GENOMIC DNA]</scope>
</reference>
<dbReference type="Proteomes" id="UP000054359">
    <property type="component" value="Unassembled WGS sequence"/>
</dbReference>
<proteinExistence type="predicted"/>
<name>A0A087TZ39_STEMI</name>
<organism evidence="1 2">
    <name type="scientific">Stegodyphus mimosarum</name>
    <name type="common">African social velvet spider</name>
    <dbReference type="NCBI Taxonomy" id="407821"/>
    <lineage>
        <taxon>Eukaryota</taxon>
        <taxon>Metazoa</taxon>
        <taxon>Ecdysozoa</taxon>
        <taxon>Arthropoda</taxon>
        <taxon>Chelicerata</taxon>
        <taxon>Arachnida</taxon>
        <taxon>Araneae</taxon>
        <taxon>Araneomorphae</taxon>
        <taxon>Entelegynae</taxon>
        <taxon>Eresoidea</taxon>
        <taxon>Eresidae</taxon>
        <taxon>Stegodyphus</taxon>
    </lineage>
</organism>
<dbReference type="PANTHER" id="PTHR37984:SF15">
    <property type="entry name" value="INTEGRASE CATALYTIC DOMAIN-CONTAINING PROTEIN"/>
    <property type="match status" value="1"/>
</dbReference>
<dbReference type="AlphaFoldDB" id="A0A087TZ39"/>
<evidence type="ECO:0000313" key="2">
    <source>
        <dbReference type="Proteomes" id="UP000054359"/>
    </source>
</evidence>
<dbReference type="EMBL" id="KK117398">
    <property type="protein sequence ID" value="KFM70378.1"/>
    <property type="molecule type" value="Genomic_DNA"/>
</dbReference>